<name>A0ABM4CTT8_HYDVU</name>
<proteinExistence type="predicted"/>
<dbReference type="InterPro" id="IPR018714">
    <property type="entry name" value="DUF2237"/>
</dbReference>
<organism evidence="2 3">
    <name type="scientific">Hydra vulgaris</name>
    <name type="common">Hydra</name>
    <name type="synonym">Hydra attenuata</name>
    <dbReference type="NCBI Taxonomy" id="6087"/>
    <lineage>
        <taxon>Eukaryota</taxon>
        <taxon>Metazoa</taxon>
        <taxon>Cnidaria</taxon>
        <taxon>Hydrozoa</taxon>
        <taxon>Hydroidolina</taxon>
        <taxon>Anthoathecata</taxon>
        <taxon>Aplanulata</taxon>
        <taxon>Hydridae</taxon>
        <taxon>Hydra</taxon>
    </lineage>
</organism>
<evidence type="ECO:0000313" key="3">
    <source>
        <dbReference type="RefSeq" id="XP_065665344.1"/>
    </source>
</evidence>
<dbReference type="Proteomes" id="UP001652625">
    <property type="component" value="Chromosome 11"/>
</dbReference>
<reference evidence="3" key="1">
    <citation type="submission" date="2025-08" db="UniProtKB">
        <authorList>
            <consortium name="RefSeq"/>
        </authorList>
    </citation>
    <scope>IDENTIFICATION</scope>
</reference>
<evidence type="ECO:0000313" key="2">
    <source>
        <dbReference type="Proteomes" id="UP001652625"/>
    </source>
</evidence>
<evidence type="ECO:0000256" key="1">
    <source>
        <dbReference type="SAM" id="SignalP"/>
    </source>
</evidence>
<feature type="signal peptide" evidence="1">
    <location>
        <begin position="1"/>
        <end position="17"/>
    </location>
</feature>
<accession>A0ABM4CTT8</accession>
<protein>
    <submittedName>
        <fullName evidence="3">Uncharacterized protein LOC100210334</fullName>
    </submittedName>
</protein>
<feature type="chain" id="PRO_5046806480" evidence="1">
    <location>
        <begin position="18"/>
        <end position="163"/>
    </location>
</feature>
<dbReference type="RefSeq" id="XP_065665344.1">
    <property type="nucleotide sequence ID" value="XM_065809272.1"/>
</dbReference>
<sequence>MLVILTLCVVSVASVSSSNDKNVFGNSLEICCTDPVTGFYRNGYCSTGPSDHGKHVVCATVTDRFLQFSKSVGNDLSTPNPDYNFPGLIAGNCWCLCALRWKEAMENGCAPPLNLSATHQRMLEFVPLDRLMQYNNVTHTQANQYTNSYGSGSGSGNNHILDE</sequence>
<keyword evidence="1" id="KW-0732">Signal</keyword>
<dbReference type="Pfam" id="PF09996">
    <property type="entry name" value="DUF2237"/>
    <property type="match status" value="1"/>
</dbReference>
<dbReference type="PANTHER" id="PTHR37466:SF1">
    <property type="entry name" value="SLR1628 PROTEIN"/>
    <property type="match status" value="1"/>
</dbReference>
<dbReference type="PANTHER" id="PTHR37466">
    <property type="entry name" value="SLR1628 PROTEIN"/>
    <property type="match status" value="1"/>
</dbReference>
<keyword evidence="2" id="KW-1185">Reference proteome</keyword>
<dbReference type="GeneID" id="100210334"/>
<dbReference type="Gene3D" id="3.30.56.110">
    <property type="entry name" value="Protein of unknown function DUF2237"/>
    <property type="match status" value="1"/>
</dbReference>
<gene>
    <name evidence="3" type="primary">LOC100210334</name>
</gene>